<accession>A0A182WNM4</accession>
<evidence type="ECO:0000313" key="1">
    <source>
        <dbReference type="EnsemblMetazoa" id="AMIN014308-PB"/>
    </source>
</evidence>
<evidence type="ECO:0000313" key="2">
    <source>
        <dbReference type="Proteomes" id="UP000075920"/>
    </source>
</evidence>
<dbReference type="Proteomes" id="UP000075920">
    <property type="component" value="Unassembled WGS sequence"/>
</dbReference>
<proteinExistence type="predicted"/>
<sequence>MVHFWGVRWNLSYIARSSEATEQGYTHTHTHPSSGLFRMDTTDVETVRSRYIVCVSFHLAVVTSVPLWASQEHAVGVLKPSCKGSSSR</sequence>
<dbReference type="VEuPathDB" id="VectorBase:AMIN014308"/>
<dbReference type="AlphaFoldDB" id="A0A182WNM4"/>
<reference evidence="1" key="2">
    <citation type="submission" date="2020-05" db="UniProtKB">
        <authorList>
            <consortium name="EnsemblMetazoa"/>
        </authorList>
    </citation>
    <scope>IDENTIFICATION</scope>
    <source>
        <strain evidence="1">MINIMUS1</strain>
    </source>
</reference>
<organism evidence="1 2">
    <name type="scientific">Anopheles minimus</name>
    <dbReference type="NCBI Taxonomy" id="112268"/>
    <lineage>
        <taxon>Eukaryota</taxon>
        <taxon>Metazoa</taxon>
        <taxon>Ecdysozoa</taxon>
        <taxon>Arthropoda</taxon>
        <taxon>Hexapoda</taxon>
        <taxon>Insecta</taxon>
        <taxon>Pterygota</taxon>
        <taxon>Neoptera</taxon>
        <taxon>Endopterygota</taxon>
        <taxon>Diptera</taxon>
        <taxon>Nematocera</taxon>
        <taxon>Culicoidea</taxon>
        <taxon>Culicidae</taxon>
        <taxon>Anophelinae</taxon>
        <taxon>Anopheles</taxon>
    </lineage>
</organism>
<keyword evidence="2" id="KW-1185">Reference proteome</keyword>
<dbReference type="EnsemblMetazoa" id="AMIN014308-RB">
    <property type="protein sequence ID" value="AMIN014308-PB"/>
    <property type="gene ID" value="AMIN014308"/>
</dbReference>
<reference evidence="2" key="1">
    <citation type="submission" date="2013-03" db="EMBL/GenBank/DDBJ databases">
        <title>The Genome Sequence of Anopheles minimus MINIMUS1.</title>
        <authorList>
            <consortium name="The Broad Institute Genomics Platform"/>
            <person name="Neafsey D.E."/>
            <person name="Walton C."/>
            <person name="Walker B."/>
            <person name="Young S.K."/>
            <person name="Zeng Q."/>
            <person name="Gargeya S."/>
            <person name="Fitzgerald M."/>
            <person name="Haas B."/>
            <person name="Abouelleil A."/>
            <person name="Allen A.W."/>
            <person name="Alvarado L."/>
            <person name="Arachchi H.M."/>
            <person name="Berlin A.M."/>
            <person name="Chapman S.B."/>
            <person name="Gainer-Dewar J."/>
            <person name="Goldberg J."/>
            <person name="Griggs A."/>
            <person name="Gujja S."/>
            <person name="Hansen M."/>
            <person name="Howarth C."/>
            <person name="Imamovic A."/>
            <person name="Ireland A."/>
            <person name="Larimer J."/>
            <person name="McCowan C."/>
            <person name="Murphy C."/>
            <person name="Pearson M."/>
            <person name="Poon T.W."/>
            <person name="Priest M."/>
            <person name="Roberts A."/>
            <person name="Saif S."/>
            <person name="Shea T."/>
            <person name="Sisk P."/>
            <person name="Sykes S."/>
            <person name="Wortman J."/>
            <person name="Nusbaum C."/>
            <person name="Birren B."/>
        </authorList>
    </citation>
    <scope>NUCLEOTIDE SEQUENCE [LARGE SCALE GENOMIC DNA]</scope>
    <source>
        <strain evidence="2">MINIMUS1</strain>
    </source>
</reference>
<protein>
    <submittedName>
        <fullName evidence="1">Uncharacterized protein</fullName>
    </submittedName>
</protein>
<name>A0A182WNM4_9DIPT</name>
<dbReference type="EnsemblMetazoa" id="AMIN014308-RA">
    <property type="protein sequence ID" value="AMIN014308-PA"/>
    <property type="gene ID" value="AMIN014308"/>
</dbReference>